<dbReference type="Proteomes" id="UP001157353">
    <property type="component" value="Unassembled WGS sequence"/>
</dbReference>
<feature type="signal peptide" evidence="1">
    <location>
        <begin position="1"/>
        <end position="27"/>
    </location>
</feature>
<evidence type="ECO:0000256" key="1">
    <source>
        <dbReference type="SAM" id="SignalP"/>
    </source>
</evidence>
<gene>
    <name evidence="2" type="ORF">GCM10007916_29560</name>
</gene>
<evidence type="ECO:0000313" key="3">
    <source>
        <dbReference type="Proteomes" id="UP001157353"/>
    </source>
</evidence>
<name>A0ABQ6E3A1_9GAMM</name>
<keyword evidence="3" id="KW-1185">Reference proteome</keyword>
<reference evidence="3" key="1">
    <citation type="journal article" date="2019" name="Int. J. Syst. Evol. Microbiol.">
        <title>The Global Catalogue of Microorganisms (GCM) 10K type strain sequencing project: providing services to taxonomists for standard genome sequencing and annotation.</title>
        <authorList>
            <consortium name="The Broad Institute Genomics Platform"/>
            <consortium name="The Broad Institute Genome Sequencing Center for Infectious Disease"/>
            <person name="Wu L."/>
            <person name="Ma J."/>
        </authorList>
    </citation>
    <scope>NUCLEOTIDE SEQUENCE [LARGE SCALE GENOMIC DNA]</scope>
    <source>
        <strain evidence="3">NBRC 103166</strain>
    </source>
</reference>
<proteinExistence type="predicted"/>
<protein>
    <submittedName>
        <fullName evidence="2">Nickel transporter</fullName>
    </submittedName>
</protein>
<sequence>MLNKKINVMVLTCSMLAGLTFASVANAHPRWVLPSHFTISKEGGDWLSFDVTASHGVFVFDKPAGSETAQIIMPDGRKQRPDFVLRGKRRSVFDFHFSEQGTHKVQINNQAGYFTSFKAGHRDTPKRLRANKVDRVALLPKEPRDVVTTETYTRAESYITVGKPSEKAFELEGKYLELLPVTHPSDIVADEPVRLQFYFNGEAQAGVKVDITREGTLYRNHQEQIDVVSDEQGFITFTPEVAGRYLLKASYKAKLVDSPLADQMSANVHFTFEAMLP</sequence>
<feature type="chain" id="PRO_5047125789" evidence="1">
    <location>
        <begin position="28"/>
        <end position="277"/>
    </location>
</feature>
<dbReference type="Pfam" id="PF10670">
    <property type="entry name" value="DUF4198"/>
    <property type="match status" value="1"/>
</dbReference>
<dbReference type="RefSeq" id="WP_284204979.1">
    <property type="nucleotide sequence ID" value="NZ_BSPQ01000016.1"/>
</dbReference>
<accession>A0ABQ6E3A1</accession>
<organism evidence="2 3">
    <name type="scientific">Psychromonas marina</name>
    <dbReference type="NCBI Taxonomy" id="88364"/>
    <lineage>
        <taxon>Bacteria</taxon>
        <taxon>Pseudomonadati</taxon>
        <taxon>Pseudomonadota</taxon>
        <taxon>Gammaproteobacteria</taxon>
        <taxon>Alteromonadales</taxon>
        <taxon>Psychromonadaceae</taxon>
        <taxon>Psychromonas</taxon>
    </lineage>
</organism>
<keyword evidence="1" id="KW-0732">Signal</keyword>
<evidence type="ECO:0000313" key="2">
    <source>
        <dbReference type="EMBL" id="GLS91886.1"/>
    </source>
</evidence>
<comment type="caution">
    <text evidence="2">The sequence shown here is derived from an EMBL/GenBank/DDBJ whole genome shotgun (WGS) entry which is preliminary data.</text>
</comment>
<dbReference type="EMBL" id="BSPQ01000016">
    <property type="protein sequence ID" value="GLS91886.1"/>
    <property type="molecule type" value="Genomic_DNA"/>
</dbReference>
<dbReference type="InterPro" id="IPR019613">
    <property type="entry name" value="DUF4198"/>
</dbReference>